<reference evidence="1" key="1">
    <citation type="submission" date="2022-08" db="EMBL/GenBank/DDBJ databases">
        <title>Characterization of terminal redundancy phage AbpL with therapeutic potential against Acinetobacter baumannii skin infections.</title>
        <authorList>
            <person name="Liu D."/>
            <person name="Lu S."/>
            <person name="Qian Y."/>
        </authorList>
    </citation>
    <scope>NUCLEOTIDE SEQUENCE</scope>
</reference>
<evidence type="ECO:0000313" key="1">
    <source>
        <dbReference type="EMBL" id="UVD42091.1"/>
    </source>
</evidence>
<keyword evidence="2" id="KW-1185">Reference proteome</keyword>
<organism evidence="1 2">
    <name type="scientific">Acinetobacter phage AbpL</name>
    <dbReference type="NCBI Taxonomy" id="2972532"/>
    <lineage>
        <taxon>Viruses</taxon>
        <taxon>Duplodnaviria</taxon>
        <taxon>Heunggongvirae</taxon>
        <taxon>Uroviricota</taxon>
        <taxon>Caudoviricetes</taxon>
        <taxon>Autographivirales</taxon>
        <taxon>Autoscriptoviridae</taxon>
        <taxon>Beijerinckvirinae</taxon>
        <taxon>Friunavirus</taxon>
        <taxon>Friunavirus AbpL</taxon>
    </lineage>
</organism>
<accession>A0A976XQB4</accession>
<evidence type="ECO:0000313" key="2">
    <source>
        <dbReference type="Proteomes" id="UP001059346"/>
    </source>
</evidence>
<proteinExistence type="predicted"/>
<protein>
    <submittedName>
        <fullName evidence="1">Uncharacterized protein</fullName>
    </submittedName>
</protein>
<dbReference type="EMBL" id="OP171942">
    <property type="protein sequence ID" value="UVD42091.1"/>
    <property type="molecule type" value="Genomic_DNA"/>
</dbReference>
<dbReference type="Proteomes" id="UP001059346">
    <property type="component" value="Segment"/>
</dbReference>
<sequence>MGFVFQTKSTKLSPTNTTWLGCMLYDINGKEIGFLGMYSSDSSYWTI</sequence>
<name>A0A976XQB4_9CAUD</name>